<dbReference type="InterPro" id="IPR043502">
    <property type="entry name" value="DNA/RNA_pol_sf"/>
</dbReference>
<gene>
    <name evidence="2" type="ORF">CK203_006983</name>
</gene>
<feature type="domain" description="Reverse transcriptase/retrotransposon-derived protein RNase H-like" evidence="1">
    <location>
        <begin position="2"/>
        <end position="50"/>
    </location>
</feature>
<dbReference type="PANTHER" id="PTHR34072:SF55">
    <property type="entry name" value="DNA_RNA POLYMERASES SUPERFAMILY PROTEIN"/>
    <property type="match status" value="1"/>
</dbReference>
<evidence type="ECO:0000259" key="1">
    <source>
        <dbReference type="Pfam" id="PF17919"/>
    </source>
</evidence>
<sequence>MCRAPILAMPNFQKEFKIECDAAGGGIGAVLSQEGRPVAYLSKGLSPKHLGISGKENKVVDLLSRMNEPSEKAIVMTISFPLTDWVEQLMQEWQ</sequence>
<proteinExistence type="predicted"/>
<dbReference type="PANTHER" id="PTHR34072">
    <property type="entry name" value="ENZYMATIC POLYPROTEIN-RELATED"/>
    <property type="match status" value="1"/>
</dbReference>
<organism evidence="2 3">
    <name type="scientific">Vitis vinifera</name>
    <name type="common">Grape</name>
    <dbReference type="NCBI Taxonomy" id="29760"/>
    <lineage>
        <taxon>Eukaryota</taxon>
        <taxon>Viridiplantae</taxon>
        <taxon>Streptophyta</taxon>
        <taxon>Embryophyta</taxon>
        <taxon>Tracheophyta</taxon>
        <taxon>Spermatophyta</taxon>
        <taxon>Magnoliopsida</taxon>
        <taxon>eudicotyledons</taxon>
        <taxon>Gunneridae</taxon>
        <taxon>Pentapetalae</taxon>
        <taxon>rosids</taxon>
        <taxon>Vitales</taxon>
        <taxon>Vitaceae</taxon>
        <taxon>Viteae</taxon>
        <taxon>Vitis</taxon>
    </lineage>
</organism>
<dbReference type="Gene3D" id="3.10.20.370">
    <property type="match status" value="1"/>
</dbReference>
<comment type="caution">
    <text evidence="2">The sequence shown here is derived from an EMBL/GenBank/DDBJ whole genome shotgun (WGS) entry which is preliminary data.</text>
</comment>
<dbReference type="Proteomes" id="UP000288805">
    <property type="component" value="Unassembled WGS sequence"/>
</dbReference>
<dbReference type="SUPFAM" id="SSF56672">
    <property type="entry name" value="DNA/RNA polymerases"/>
    <property type="match status" value="1"/>
</dbReference>
<accession>A0A438KC58</accession>
<dbReference type="AlphaFoldDB" id="A0A438KC58"/>
<reference evidence="2 3" key="1">
    <citation type="journal article" date="2018" name="PLoS Genet.">
        <title>Population sequencing reveals clonal diversity and ancestral inbreeding in the grapevine cultivar Chardonnay.</title>
        <authorList>
            <person name="Roach M.J."/>
            <person name="Johnson D.L."/>
            <person name="Bohlmann J."/>
            <person name="van Vuuren H.J."/>
            <person name="Jones S.J."/>
            <person name="Pretorius I.S."/>
            <person name="Schmidt S.A."/>
            <person name="Borneman A.R."/>
        </authorList>
    </citation>
    <scope>NUCLEOTIDE SEQUENCE [LARGE SCALE GENOMIC DNA]</scope>
    <source>
        <strain evidence="3">cv. Chardonnay</strain>
        <tissue evidence="2">Leaf</tissue>
    </source>
</reference>
<dbReference type="Pfam" id="PF17919">
    <property type="entry name" value="RT_RNaseH_2"/>
    <property type="match status" value="1"/>
</dbReference>
<protein>
    <recommendedName>
        <fullName evidence="1">Reverse transcriptase/retrotransposon-derived protein RNase H-like domain-containing protein</fullName>
    </recommendedName>
</protein>
<dbReference type="InterPro" id="IPR041577">
    <property type="entry name" value="RT_RNaseH_2"/>
</dbReference>
<evidence type="ECO:0000313" key="2">
    <source>
        <dbReference type="EMBL" id="RVX18793.1"/>
    </source>
</evidence>
<name>A0A438KC58_VITVI</name>
<evidence type="ECO:0000313" key="3">
    <source>
        <dbReference type="Proteomes" id="UP000288805"/>
    </source>
</evidence>
<dbReference type="EMBL" id="QGNW01000010">
    <property type="protein sequence ID" value="RVX18793.1"/>
    <property type="molecule type" value="Genomic_DNA"/>
</dbReference>